<comment type="caution">
    <text evidence="1">The sequence shown here is derived from an EMBL/GenBank/DDBJ whole genome shotgun (WGS) entry which is preliminary data.</text>
</comment>
<keyword evidence="1" id="KW-0067">ATP-binding</keyword>
<name>A0ACC1HPL7_9FUNG</name>
<feature type="non-terminal residue" evidence="1">
    <location>
        <position position="1"/>
    </location>
</feature>
<feature type="non-terminal residue" evidence="1">
    <location>
        <position position="59"/>
    </location>
</feature>
<protein>
    <submittedName>
        <fullName evidence="1">Transporter of the ATP-binding cassette (ABC)</fullName>
    </submittedName>
</protein>
<accession>A0ACC1HPL7</accession>
<dbReference type="Proteomes" id="UP001145114">
    <property type="component" value="Unassembled WGS sequence"/>
</dbReference>
<evidence type="ECO:0000313" key="1">
    <source>
        <dbReference type="EMBL" id="KAJ1677276.1"/>
    </source>
</evidence>
<evidence type="ECO:0000313" key="2">
    <source>
        <dbReference type="Proteomes" id="UP001145114"/>
    </source>
</evidence>
<sequence>VRIAHRIRTVIDYDMVMVVDGGQIVGFDTSLHRALLGDESSMFYQMCKESGEIDALKAV</sequence>
<proteinExistence type="predicted"/>
<gene>
    <name evidence="1" type="primary">YBT1_2</name>
    <name evidence="1" type="ORF">EV182_006500</name>
</gene>
<reference evidence="1" key="1">
    <citation type="submission" date="2022-06" db="EMBL/GenBank/DDBJ databases">
        <title>Phylogenomic reconstructions and comparative analyses of Kickxellomycotina fungi.</title>
        <authorList>
            <person name="Reynolds N.K."/>
            <person name="Stajich J.E."/>
            <person name="Barry K."/>
            <person name="Grigoriev I.V."/>
            <person name="Crous P."/>
            <person name="Smith M.E."/>
        </authorList>
    </citation>
    <scope>NUCLEOTIDE SEQUENCE</scope>
    <source>
        <strain evidence="1">RSA 2271</strain>
    </source>
</reference>
<keyword evidence="2" id="KW-1185">Reference proteome</keyword>
<organism evidence="1 2">
    <name type="scientific">Spiromyces aspiralis</name>
    <dbReference type="NCBI Taxonomy" id="68401"/>
    <lineage>
        <taxon>Eukaryota</taxon>
        <taxon>Fungi</taxon>
        <taxon>Fungi incertae sedis</taxon>
        <taxon>Zoopagomycota</taxon>
        <taxon>Kickxellomycotina</taxon>
        <taxon>Kickxellomycetes</taxon>
        <taxon>Kickxellales</taxon>
        <taxon>Kickxellaceae</taxon>
        <taxon>Spiromyces</taxon>
    </lineage>
</organism>
<dbReference type="EMBL" id="JAMZIH010002696">
    <property type="protein sequence ID" value="KAJ1677276.1"/>
    <property type="molecule type" value="Genomic_DNA"/>
</dbReference>
<keyword evidence="1" id="KW-0547">Nucleotide-binding</keyword>